<feature type="signal peptide" evidence="2">
    <location>
        <begin position="1"/>
        <end position="22"/>
    </location>
</feature>
<feature type="compositionally biased region" description="Low complexity" evidence="1">
    <location>
        <begin position="100"/>
        <end position="109"/>
    </location>
</feature>
<evidence type="ECO:0000313" key="3">
    <source>
        <dbReference type="EMBL" id="ATI41363.1"/>
    </source>
</evidence>
<accession>A0A291LXA4</accession>
<dbReference type="Proteomes" id="UP000219050">
    <property type="component" value="Chromosome"/>
</dbReference>
<evidence type="ECO:0000256" key="2">
    <source>
        <dbReference type="SAM" id="SignalP"/>
    </source>
</evidence>
<reference evidence="3 4" key="1">
    <citation type="submission" date="2017-05" db="EMBL/GenBank/DDBJ databases">
        <title>Comparative genomic and metabolic analysis of manganese-oxidizing mechanisms in Celeribater manganoxidans DY25T: its adaption to the environment of polymetallic nodule.</title>
        <authorList>
            <person name="Wang X."/>
        </authorList>
    </citation>
    <scope>NUCLEOTIDE SEQUENCE [LARGE SCALE GENOMIC DNA]</scope>
    <source>
        <strain evidence="3 4">DY25</strain>
    </source>
</reference>
<sequence>MRACGHLIALLRVGLLCAVVVAGLTPQLAATHDAGSASAHAVDHAAGHTVTDTHAGAADAAHGADHSVIAEAFGDCHPGLDCAVSAMIAPHIRLTMPPTLTTAAPRLAPHQQTGTALADEPPPPRSTV</sequence>
<feature type="region of interest" description="Disordered" evidence="1">
    <location>
        <begin position="100"/>
        <end position="128"/>
    </location>
</feature>
<gene>
    <name evidence="3" type="ORF">CBW24_04675</name>
</gene>
<protein>
    <submittedName>
        <fullName evidence="3">Uncharacterized protein</fullName>
    </submittedName>
</protein>
<dbReference type="KEGG" id="cmag:CBW24_04675"/>
<evidence type="ECO:0000256" key="1">
    <source>
        <dbReference type="SAM" id="MobiDB-lite"/>
    </source>
</evidence>
<keyword evidence="4" id="KW-1185">Reference proteome</keyword>
<proteinExistence type="predicted"/>
<feature type="chain" id="PRO_5012041721" evidence="2">
    <location>
        <begin position="23"/>
        <end position="128"/>
    </location>
</feature>
<dbReference type="RefSeq" id="WP_097372829.1">
    <property type="nucleotide sequence ID" value="NZ_CP021404.1"/>
</dbReference>
<keyword evidence="2" id="KW-0732">Signal</keyword>
<organism evidence="3 4">
    <name type="scientific">Pacificitalea manganoxidans</name>
    <dbReference type="NCBI Taxonomy" id="1411902"/>
    <lineage>
        <taxon>Bacteria</taxon>
        <taxon>Pseudomonadati</taxon>
        <taxon>Pseudomonadota</taxon>
        <taxon>Alphaproteobacteria</taxon>
        <taxon>Rhodobacterales</taxon>
        <taxon>Paracoccaceae</taxon>
        <taxon>Pacificitalea</taxon>
    </lineage>
</organism>
<dbReference type="AlphaFoldDB" id="A0A291LXA4"/>
<evidence type="ECO:0000313" key="4">
    <source>
        <dbReference type="Proteomes" id="UP000219050"/>
    </source>
</evidence>
<name>A0A291LXA4_9RHOB</name>
<dbReference type="EMBL" id="CP021404">
    <property type="protein sequence ID" value="ATI41363.1"/>
    <property type="molecule type" value="Genomic_DNA"/>
</dbReference>